<keyword evidence="3" id="KW-1185">Reference proteome</keyword>
<keyword evidence="1" id="KW-1133">Transmembrane helix</keyword>
<evidence type="ECO:0000256" key="1">
    <source>
        <dbReference type="SAM" id="Phobius"/>
    </source>
</evidence>
<dbReference type="RefSeq" id="WP_348956783.1">
    <property type="nucleotide sequence ID" value="NZ_JBDZYD010000022.1"/>
</dbReference>
<keyword evidence="1" id="KW-0812">Transmembrane</keyword>
<evidence type="ECO:0008006" key="4">
    <source>
        <dbReference type="Google" id="ProtNLM"/>
    </source>
</evidence>
<protein>
    <recommendedName>
        <fullName evidence="4">CU044_5270 family protein</fullName>
    </recommendedName>
</protein>
<sequence>MREDNVRKIWSEAELDAALADLNSDVAEEDDGLAFARASLLAAAGGEEAPPETRRAGPWRWLAVAAAVVTLVGGLAVGASVLSSPAPEPARPAVALPDLDRPLAPGEFRYAQKLVWVAQIVFGKPALLQQKIELWIPADPAGVWHRRTMWTGAVSGVEEPKVQINLTPRDEYGPGGRFPDDTAAGWQQPDAAFVAALVPDRAALAKRLTNESSARWKDSRFAPTDSLTMVRSVLELGLAPKNVRLALSQAFGDVPGAFVVPGHAPDGRPALVLGAKDTGQRLYLDQATLQLLAWDSPVPPTMITRSSDLPVTSEAAPPSYQHVPVTTTVALPTTTNLRPVAPATVTGPQAVYTFAITRTSG</sequence>
<feature type="transmembrane region" description="Helical" evidence="1">
    <location>
        <begin position="61"/>
        <end position="82"/>
    </location>
</feature>
<accession>A0ABV0LU59</accession>
<keyword evidence="1" id="KW-0472">Membrane</keyword>
<name>A0ABV0LU59_9PSEU</name>
<organism evidence="2 3">
    <name type="scientific">Amycolatopsis melonis</name>
    <dbReference type="NCBI Taxonomy" id="3156488"/>
    <lineage>
        <taxon>Bacteria</taxon>
        <taxon>Bacillati</taxon>
        <taxon>Actinomycetota</taxon>
        <taxon>Actinomycetes</taxon>
        <taxon>Pseudonocardiales</taxon>
        <taxon>Pseudonocardiaceae</taxon>
        <taxon>Amycolatopsis</taxon>
    </lineage>
</organism>
<comment type="caution">
    <text evidence="2">The sequence shown here is derived from an EMBL/GenBank/DDBJ whole genome shotgun (WGS) entry which is preliminary data.</text>
</comment>
<evidence type="ECO:0000313" key="2">
    <source>
        <dbReference type="EMBL" id="MEQ0565686.1"/>
    </source>
</evidence>
<proteinExistence type="predicted"/>
<reference evidence="2 3" key="1">
    <citation type="submission" date="2024-05" db="EMBL/GenBank/DDBJ databases">
        <authorList>
            <person name="Zhao H."/>
            <person name="Xu Y."/>
            <person name="Lin S."/>
            <person name="Spain J.C."/>
            <person name="Zhou N.-Y."/>
        </authorList>
    </citation>
    <scope>NUCLEOTIDE SEQUENCE [LARGE SCALE GENOMIC DNA]</scope>
    <source>
        <strain evidence="2 3">NEAU-NG30</strain>
    </source>
</reference>
<dbReference type="EMBL" id="JBDZYD010000022">
    <property type="protein sequence ID" value="MEQ0565686.1"/>
    <property type="molecule type" value="Genomic_DNA"/>
</dbReference>
<evidence type="ECO:0000313" key="3">
    <source>
        <dbReference type="Proteomes" id="UP001440984"/>
    </source>
</evidence>
<dbReference type="Proteomes" id="UP001440984">
    <property type="component" value="Unassembled WGS sequence"/>
</dbReference>
<gene>
    <name evidence="2" type="ORF">ABJI51_41980</name>
</gene>